<dbReference type="Proteomes" id="UP000887568">
    <property type="component" value="Unplaced"/>
</dbReference>
<keyword evidence="2 8" id="KW-0813">Transport</keyword>
<dbReference type="InterPro" id="IPR003280">
    <property type="entry name" value="2pore_dom_K_chnl"/>
</dbReference>
<sequence>MFRAQLDTTASIRSTSSVSSLTGFSRRHQGASVKRLVLLLVIYIVYIVTGALVFRFLEGGNEENLQERIREYVKEFLANNSCINSSELVALVDEVVYSIDNGLKPDVDDSDVGDYGHHLWDFPNSLFFATTVITTIGYGNMSPRTSQGMAFCVVFAFFGIPLTGWFLAVFGQCSERQWKSFTDKFDKTVAFLKFPTAQKVAVYTSLVLLLYLLIILLPSTVIHFVEGWSWGVAHYYTFISLSTIGFGDYVAGNGPNLNVVTRTLYKIGLVLYLILGLAVLTLTFKVTQHYQRKNAVRMKSVTRGVARRVLSKRRNASFEKEKQDKENKVTVNLRTAKYGRYDSESGETFTISIDEFGKCLKDASTQTSTRSGSEPSVQTSIQTSGNSIIITSSQSGVLRRNISWSDEQEGILFDVKKPDSRRDHENGNILPRSNLGFCGNDT</sequence>
<feature type="domain" description="Potassium channel" evidence="10">
    <location>
        <begin position="211"/>
        <end position="289"/>
    </location>
</feature>
<dbReference type="GO" id="GO:0022841">
    <property type="term" value="F:potassium ion leak channel activity"/>
    <property type="evidence" value="ECO:0007669"/>
    <property type="project" value="TreeGrafter"/>
</dbReference>
<feature type="domain" description="Potassium channel" evidence="10">
    <location>
        <begin position="117"/>
        <end position="173"/>
    </location>
</feature>
<keyword evidence="12" id="KW-1185">Reference proteome</keyword>
<comment type="similarity">
    <text evidence="8">Belongs to the two pore domain potassium channel (TC 1.A.1.8) family.</text>
</comment>
<evidence type="ECO:0000256" key="9">
    <source>
        <dbReference type="SAM" id="Phobius"/>
    </source>
</evidence>
<feature type="transmembrane region" description="Helical" evidence="9">
    <location>
        <begin position="200"/>
        <end position="221"/>
    </location>
</feature>
<keyword evidence="6 9" id="KW-0472">Membrane</keyword>
<evidence type="ECO:0000256" key="2">
    <source>
        <dbReference type="ARBA" id="ARBA00022448"/>
    </source>
</evidence>
<keyword evidence="7 8" id="KW-0407">Ion channel</keyword>
<dbReference type="Gene3D" id="1.10.287.70">
    <property type="match status" value="1"/>
</dbReference>
<comment type="subcellular location">
    <subcellularLocation>
        <location evidence="1">Membrane</location>
        <topology evidence="1">Multi-pass membrane protein</topology>
    </subcellularLocation>
</comment>
<protein>
    <recommendedName>
        <fullName evidence="10">Potassium channel domain-containing protein</fullName>
    </recommendedName>
</protein>
<dbReference type="SUPFAM" id="SSF81324">
    <property type="entry name" value="Voltage-gated potassium channels"/>
    <property type="match status" value="2"/>
</dbReference>
<evidence type="ECO:0000256" key="1">
    <source>
        <dbReference type="ARBA" id="ARBA00004141"/>
    </source>
</evidence>
<evidence type="ECO:0000313" key="12">
    <source>
        <dbReference type="Proteomes" id="UP000887568"/>
    </source>
</evidence>
<feature type="transmembrane region" description="Helical" evidence="9">
    <location>
        <begin position="36"/>
        <end position="57"/>
    </location>
</feature>
<keyword evidence="5 8" id="KW-0406">Ion transport</keyword>
<keyword evidence="3 8" id="KW-0812">Transmembrane</keyword>
<dbReference type="GeneID" id="119741758"/>
<feature type="transmembrane region" description="Helical" evidence="9">
    <location>
        <begin position="233"/>
        <end position="251"/>
    </location>
</feature>
<name>A0A914BC04_PATMI</name>
<dbReference type="Pfam" id="PF07885">
    <property type="entry name" value="Ion_trans_2"/>
    <property type="match status" value="2"/>
</dbReference>
<evidence type="ECO:0000256" key="7">
    <source>
        <dbReference type="ARBA" id="ARBA00023303"/>
    </source>
</evidence>
<proteinExistence type="inferred from homology"/>
<feature type="transmembrane region" description="Helical" evidence="9">
    <location>
        <begin position="148"/>
        <end position="170"/>
    </location>
</feature>
<evidence type="ECO:0000256" key="6">
    <source>
        <dbReference type="ARBA" id="ARBA00023136"/>
    </source>
</evidence>
<dbReference type="OrthoDB" id="297496at2759"/>
<organism evidence="11 12">
    <name type="scientific">Patiria miniata</name>
    <name type="common">Bat star</name>
    <name type="synonym">Asterina miniata</name>
    <dbReference type="NCBI Taxonomy" id="46514"/>
    <lineage>
        <taxon>Eukaryota</taxon>
        <taxon>Metazoa</taxon>
        <taxon>Echinodermata</taxon>
        <taxon>Eleutherozoa</taxon>
        <taxon>Asterozoa</taxon>
        <taxon>Asteroidea</taxon>
        <taxon>Valvatacea</taxon>
        <taxon>Valvatida</taxon>
        <taxon>Asterinidae</taxon>
        <taxon>Patiria</taxon>
    </lineage>
</organism>
<dbReference type="RefSeq" id="XP_038073569.1">
    <property type="nucleotide sequence ID" value="XM_038217641.1"/>
</dbReference>
<dbReference type="PANTHER" id="PTHR11003">
    <property type="entry name" value="POTASSIUM CHANNEL, SUBFAMILY K"/>
    <property type="match status" value="1"/>
</dbReference>
<dbReference type="GO" id="GO:0005886">
    <property type="term" value="C:plasma membrane"/>
    <property type="evidence" value="ECO:0007669"/>
    <property type="project" value="TreeGrafter"/>
</dbReference>
<evidence type="ECO:0000256" key="3">
    <source>
        <dbReference type="ARBA" id="ARBA00022692"/>
    </source>
</evidence>
<evidence type="ECO:0000256" key="5">
    <source>
        <dbReference type="ARBA" id="ARBA00023065"/>
    </source>
</evidence>
<dbReference type="PRINTS" id="PR01333">
    <property type="entry name" value="2POREKCHANEL"/>
</dbReference>
<evidence type="ECO:0000256" key="4">
    <source>
        <dbReference type="ARBA" id="ARBA00022989"/>
    </source>
</evidence>
<dbReference type="PANTHER" id="PTHR11003:SF334">
    <property type="entry name" value="FI03418P"/>
    <property type="match status" value="1"/>
</dbReference>
<reference evidence="11" key="1">
    <citation type="submission" date="2022-11" db="UniProtKB">
        <authorList>
            <consortium name="EnsemblMetazoa"/>
        </authorList>
    </citation>
    <scope>IDENTIFICATION</scope>
</reference>
<evidence type="ECO:0000259" key="10">
    <source>
        <dbReference type="Pfam" id="PF07885"/>
    </source>
</evidence>
<dbReference type="InterPro" id="IPR013099">
    <property type="entry name" value="K_chnl_dom"/>
</dbReference>
<dbReference type="EnsemblMetazoa" id="XM_038217641.1">
    <property type="protein sequence ID" value="XP_038073569.1"/>
    <property type="gene ID" value="LOC119741758"/>
</dbReference>
<evidence type="ECO:0000313" key="11">
    <source>
        <dbReference type="EnsemblMetazoa" id="XP_038073569.1"/>
    </source>
</evidence>
<dbReference type="GO" id="GO:0015271">
    <property type="term" value="F:outward rectifier potassium channel activity"/>
    <property type="evidence" value="ECO:0007669"/>
    <property type="project" value="TreeGrafter"/>
</dbReference>
<accession>A0A914BC04</accession>
<keyword evidence="4 9" id="KW-1133">Transmembrane helix</keyword>
<dbReference type="AlphaFoldDB" id="A0A914BC04"/>
<evidence type="ECO:0000256" key="8">
    <source>
        <dbReference type="RuleBase" id="RU003857"/>
    </source>
</evidence>
<dbReference type="GO" id="GO:0030322">
    <property type="term" value="P:stabilization of membrane potential"/>
    <property type="evidence" value="ECO:0007669"/>
    <property type="project" value="TreeGrafter"/>
</dbReference>
<feature type="transmembrane region" description="Helical" evidence="9">
    <location>
        <begin position="263"/>
        <end position="284"/>
    </location>
</feature>
<dbReference type="OMA" id="FGQCSER"/>